<dbReference type="STRING" id="68231.AQJ30_36200"/>
<reference evidence="1 2" key="1">
    <citation type="submission" date="2015-10" db="EMBL/GenBank/DDBJ databases">
        <title>Draft genome sequence of Streptomyces longwoodensis DSM 41677, type strain for the species Streptomyces longwoodensis.</title>
        <authorList>
            <person name="Ruckert C."/>
            <person name="Winkler A."/>
            <person name="Kalinowski J."/>
            <person name="Kampfer P."/>
            <person name="Glaeser S."/>
        </authorList>
    </citation>
    <scope>NUCLEOTIDE SEQUENCE [LARGE SCALE GENOMIC DNA]</scope>
    <source>
        <strain evidence="1 2">DSM 41677</strain>
    </source>
</reference>
<dbReference type="SUPFAM" id="SSF50969">
    <property type="entry name" value="YVTN repeat-like/Quinoprotein amine dehydrogenase"/>
    <property type="match status" value="1"/>
</dbReference>
<evidence type="ECO:0008006" key="3">
    <source>
        <dbReference type="Google" id="ProtNLM"/>
    </source>
</evidence>
<dbReference type="AlphaFoldDB" id="A0A117QK73"/>
<dbReference type="RefSeq" id="WP_067242446.1">
    <property type="nucleotide sequence ID" value="NZ_KQ948570.1"/>
</dbReference>
<evidence type="ECO:0000313" key="2">
    <source>
        <dbReference type="Proteomes" id="UP000053271"/>
    </source>
</evidence>
<dbReference type="InterPro" id="IPR011044">
    <property type="entry name" value="Quino_amine_DH_bsu"/>
</dbReference>
<sequence length="214" mass="22292">MSQPDTGDGTRYADGAVISDDGQRVAYTDVRYPPTGPAKGHALLLDRSTGERQTVDVSQDGSTPERAVGGLSLSADGTVVLFNRSDTSPVTANDQNATTFVRDLAAGTTRPAPFGRPTSFGSLSADGRSVLLMAGVVGPTTPTLPPLFLWDRVTGQGQLATVTKDGGPATGYPGRVAMTGDGRTFVFESLDSDVVAGDTNRTWDVFVRTLPPAT</sequence>
<dbReference type="GeneID" id="91430020"/>
<dbReference type="EMBL" id="LMWS01000061">
    <property type="protein sequence ID" value="KUN32904.1"/>
    <property type="molecule type" value="Genomic_DNA"/>
</dbReference>
<name>A0A117QK73_9ACTN</name>
<proteinExistence type="predicted"/>
<organism evidence="1 2">
    <name type="scientific">Streptomyces longwoodensis</name>
    <dbReference type="NCBI Taxonomy" id="68231"/>
    <lineage>
        <taxon>Bacteria</taxon>
        <taxon>Bacillati</taxon>
        <taxon>Actinomycetota</taxon>
        <taxon>Actinomycetes</taxon>
        <taxon>Kitasatosporales</taxon>
        <taxon>Streptomycetaceae</taxon>
        <taxon>Streptomyces</taxon>
    </lineage>
</organism>
<evidence type="ECO:0000313" key="1">
    <source>
        <dbReference type="EMBL" id="KUN32904.1"/>
    </source>
</evidence>
<protein>
    <recommendedName>
        <fullName evidence="3">Calcium-binding protein</fullName>
    </recommendedName>
</protein>
<dbReference type="Proteomes" id="UP000053271">
    <property type="component" value="Unassembled WGS sequence"/>
</dbReference>
<accession>A0A117QK73</accession>
<gene>
    <name evidence="1" type="ORF">AQJ30_36200</name>
</gene>
<keyword evidence="2" id="KW-1185">Reference proteome</keyword>
<comment type="caution">
    <text evidence="1">The sequence shown here is derived from an EMBL/GenBank/DDBJ whole genome shotgun (WGS) entry which is preliminary data.</text>
</comment>